<feature type="compositionally biased region" description="Basic and acidic residues" evidence="2">
    <location>
        <begin position="361"/>
        <end position="375"/>
    </location>
</feature>
<feature type="region of interest" description="Disordered" evidence="2">
    <location>
        <begin position="428"/>
        <end position="457"/>
    </location>
</feature>
<keyword evidence="1" id="KW-0072">Autophagy</keyword>
<sequence length="1217" mass="140602">MWNVFNFNNFDDKFKNLKNEKETYTHEDLRYYFEKLVKINLNNVNINNFIELLRKITQITIWGDKYDDQIFQYFCEDNIFNHFIYLLRQKINKNIRVQIYQSLTLLIQNLQKDISLYYIFSNNKINNLIYTTFIYQDEEIMPYYISMIKSISFFLNYHTSKFFFNEKSMKFPLYTESLRLYKFNDIITRTYVKNIILNILKIEDEGIENLILLRSAFFTVLVCYLRNHLIRMNKIYAKIKESVKLRKLFNTYLDEMDDVLYFFEDMLNCEKKRINDMLVVKLLLYFYFPIISSFHSSIYFDKINTDREIVNLYTHHRNDEEMQKREENCKTVKEKENFGSIDYVYFSNGKGSEGEVSLEETTGKAAEEAGEKAGEKAAGQSLSSSHLPPPPHPLASIERDRYDSNVPFLRLIDGSLKNCKNFDFCKSLSSSNESSVNSNMSYSESREGEHPEVETTPGGRQLVEENACGDHVYSKKNDENSVNIKNNNCKKKGKKGDNTYEFLYFRGRSNLKKEKSIDGKSNQQGYNKNGVDGEEGEVDTVASAQAASRHKDSSLIRENELNNGYFRKRRKRKIYIQLSATSGILHRKRSGKAAAEEATAKEAAAEEATAKEATAEEATAKEATAKEAAAEEATAKEAAAKEATAKEAAAKEATAVEETNGGDPYELQRLIMDENFLKKMREEFENFYSLSIEELLPEYNKDEETVFLSLINGYYGEVGAQVGGETGAQVGGDMGAQVGGDMGGKTSGETGAQVGGVGGGVSMKKYNELSNPILLNFLLLTNVQKEKNIKKCEKDNMKNKISDLYFLLSIQFVYNFIQNFDGDLSDDLVIPFFKISEHNFVYVFWNVVNVHINNLYLRIISLKLLINLTLLYIGKIANEDKRATFSTPLLNMIAKIKKKLANKIKSIIGKMEYKVCQIFWEECKIYENCAQEKINICRDSILINVVNDVDESGENNFLCYPISQIEIYRRNVHTLFVLEGVSNKLQRIVSSAKSEISSMPFDFSYNNATALIDIKNKNTIKCYLKNNNKIFNCYYIEDDANFLLCVPSNSHVNQALIIFSYPLMLIDLYIDKNDNKKLIIHVYSYNNEENNNVEDSSVTNFNNSEKIFNNNTFDSNYVNPMRCYSSNNDDSITDDNTKTHKNDYILNKYSSTYKKNKTITNMKKEWCHKELNFMKNVLKLNFYDTTRSLIVYKELKSGIQHINDKYKKKLEEYLSTF</sequence>
<evidence type="ECO:0000313" key="4">
    <source>
        <dbReference type="EMBL" id="SBT38176.1"/>
    </source>
</evidence>
<dbReference type="InterPro" id="IPR019155">
    <property type="entry name" value="CLEC16A/TT9_N"/>
</dbReference>
<dbReference type="GO" id="GO:0005770">
    <property type="term" value="C:late endosome"/>
    <property type="evidence" value="ECO:0007669"/>
    <property type="project" value="TreeGrafter"/>
</dbReference>
<feature type="domain" description="FPL" evidence="3">
    <location>
        <begin position="53"/>
        <end position="200"/>
    </location>
</feature>
<proteinExistence type="predicted"/>
<feature type="compositionally biased region" description="Low complexity" evidence="2">
    <location>
        <begin position="376"/>
        <end position="386"/>
    </location>
</feature>
<dbReference type="GO" id="GO:0006914">
    <property type="term" value="P:autophagy"/>
    <property type="evidence" value="ECO:0007669"/>
    <property type="project" value="UniProtKB-KW"/>
</dbReference>
<organism evidence="4 5">
    <name type="scientific">Plasmodium ovale wallikeri</name>
    <dbReference type="NCBI Taxonomy" id="864142"/>
    <lineage>
        <taxon>Eukaryota</taxon>
        <taxon>Sar</taxon>
        <taxon>Alveolata</taxon>
        <taxon>Apicomplexa</taxon>
        <taxon>Aconoidasida</taxon>
        <taxon>Haemosporida</taxon>
        <taxon>Plasmodiidae</taxon>
        <taxon>Plasmodium</taxon>
        <taxon>Plasmodium (Plasmodium)</taxon>
    </lineage>
</organism>
<dbReference type="InterPro" id="IPR039272">
    <property type="entry name" value="CLEC16A/TT9"/>
</dbReference>
<evidence type="ECO:0000313" key="5">
    <source>
        <dbReference type="Proteomes" id="UP000078555"/>
    </source>
</evidence>
<keyword evidence="5" id="KW-1185">Reference proteome</keyword>
<dbReference type="PANTHER" id="PTHR21481:SF0">
    <property type="entry name" value="PROTEIN CLEC16A"/>
    <property type="match status" value="1"/>
</dbReference>
<feature type="compositionally biased region" description="Basic and acidic residues" evidence="2">
    <location>
        <begin position="444"/>
        <end position="453"/>
    </location>
</feature>
<name>A0A1A8Z2S4_PLAOA</name>
<feature type="compositionally biased region" description="Basic and acidic residues" evidence="2">
    <location>
        <begin position="594"/>
        <end position="650"/>
    </location>
</feature>
<feature type="region of interest" description="Disordered" evidence="2">
    <location>
        <begin position="586"/>
        <end position="661"/>
    </location>
</feature>
<accession>A0A1A8Z2S4</accession>
<feature type="compositionally biased region" description="Low complexity" evidence="2">
    <location>
        <begin position="428"/>
        <end position="443"/>
    </location>
</feature>
<evidence type="ECO:0000259" key="3">
    <source>
        <dbReference type="Pfam" id="PF09758"/>
    </source>
</evidence>
<dbReference type="SUPFAM" id="SSF48371">
    <property type="entry name" value="ARM repeat"/>
    <property type="match status" value="1"/>
</dbReference>
<dbReference type="InterPro" id="IPR016024">
    <property type="entry name" value="ARM-type_fold"/>
</dbReference>
<dbReference type="GO" id="GO:0007034">
    <property type="term" value="P:vacuolar transport"/>
    <property type="evidence" value="ECO:0007669"/>
    <property type="project" value="TreeGrafter"/>
</dbReference>
<evidence type="ECO:0000256" key="1">
    <source>
        <dbReference type="ARBA" id="ARBA00023006"/>
    </source>
</evidence>
<dbReference type="EMBL" id="FLRD01000107">
    <property type="protein sequence ID" value="SBT38176.1"/>
    <property type="molecule type" value="Genomic_DNA"/>
</dbReference>
<dbReference type="PANTHER" id="PTHR21481">
    <property type="entry name" value="PROTEIN CLEC16A"/>
    <property type="match status" value="1"/>
</dbReference>
<dbReference type="AlphaFoldDB" id="A0A1A8Z2S4"/>
<feature type="region of interest" description="Disordered" evidence="2">
    <location>
        <begin position="514"/>
        <end position="555"/>
    </location>
</feature>
<protein>
    <recommendedName>
        <fullName evidence="3">FPL domain-containing protein</fullName>
    </recommendedName>
</protein>
<reference evidence="5" key="1">
    <citation type="submission" date="2016-05" db="EMBL/GenBank/DDBJ databases">
        <authorList>
            <person name="Naeem Raeece"/>
        </authorList>
    </citation>
    <scope>NUCLEOTIDE SEQUENCE [LARGE SCALE GENOMIC DNA]</scope>
</reference>
<dbReference type="Pfam" id="PF09758">
    <property type="entry name" value="FPL"/>
    <property type="match status" value="1"/>
</dbReference>
<evidence type="ECO:0000256" key="2">
    <source>
        <dbReference type="SAM" id="MobiDB-lite"/>
    </source>
</evidence>
<dbReference type="GO" id="GO:1901096">
    <property type="term" value="P:regulation of autophagosome maturation"/>
    <property type="evidence" value="ECO:0007669"/>
    <property type="project" value="TreeGrafter"/>
</dbReference>
<dbReference type="GO" id="GO:0016197">
    <property type="term" value="P:endosomal transport"/>
    <property type="evidence" value="ECO:0007669"/>
    <property type="project" value="TreeGrafter"/>
</dbReference>
<dbReference type="Proteomes" id="UP000078555">
    <property type="component" value="Unassembled WGS sequence"/>
</dbReference>
<gene>
    <name evidence="4" type="ORF">POVWA1_037550</name>
</gene>
<dbReference type="GO" id="GO:0005794">
    <property type="term" value="C:Golgi apparatus"/>
    <property type="evidence" value="ECO:0007669"/>
    <property type="project" value="TreeGrafter"/>
</dbReference>
<feature type="region of interest" description="Disordered" evidence="2">
    <location>
        <begin position="352"/>
        <end position="399"/>
    </location>
</feature>